<dbReference type="PIRSF" id="PIRSF006600">
    <property type="entry name" value="UCP006600"/>
    <property type="match status" value="1"/>
</dbReference>
<dbReference type="EMBL" id="CP000780">
    <property type="protein sequence ID" value="ABS56608.1"/>
    <property type="molecule type" value="Genomic_DNA"/>
</dbReference>
<name>A7IA47_METB6</name>
<dbReference type="InterPro" id="IPR012033">
    <property type="entry name" value="UCP006600"/>
</dbReference>
<dbReference type="AlphaFoldDB" id="A7IA47"/>
<organism evidence="1 2">
    <name type="scientific">Methanoregula boonei (strain DSM 21154 / JCM 14090 / 6A8)</name>
    <dbReference type="NCBI Taxonomy" id="456442"/>
    <lineage>
        <taxon>Archaea</taxon>
        <taxon>Methanobacteriati</taxon>
        <taxon>Methanobacteriota</taxon>
        <taxon>Stenosarchaea group</taxon>
        <taxon>Methanomicrobia</taxon>
        <taxon>Methanomicrobiales</taxon>
        <taxon>Methanoregulaceae</taxon>
        <taxon>Methanoregula</taxon>
    </lineage>
</organism>
<evidence type="ECO:0000313" key="1">
    <source>
        <dbReference type="EMBL" id="ABS56608.1"/>
    </source>
</evidence>
<dbReference type="SUPFAM" id="SSF75181">
    <property type="entry name" value="Hypothetical protein MTH777 (MT0777)"/>
    <property type="match status" value="1"/>
</dbReference>
<dbReference type="eggNOG" id="arCOG04845">
    <property type="taxonomic scope" value="Archaea"/>
</dbReference>
<dbReference type="RefSeq" id="WP_012107664.1">
    <property type="nucleotide sequence ID" value="NC_009712.1"/>
</dbReference>
<protein>
    <recommendedName>
        <fullName evidence="3">DUF1890 domain-containing protein</fullName>
    </recommendedName>
</protein>
<dbReference type="GeneID" id="5410924"/>
<evidence type="ECO:0008006" key="3">
    <source>
        <dbReference type="Google" id="ProtNLM"/>
    </source>
</evidence>
<sequence length="164" mass="17597">MAGNDTIAGEAPQTKKTAVLVLGCPQVPVQTSVALYLADKLSVAGIAPVIAGNKAAITLLVVADPKRHYLKEVMDLDRAIAQISDKKRDFDLCFVFIHNDAGVSYAATMAAISKAKIFPVIYGEHWEEMAAQITFPCTKIAVKAVHNPLPIKKIIDEVAPSWAA</sequence>
<dbReference type="KEGG" id="mbn:Mboo_2094"/>
<dbReference type="InterPro" id="IPR036608">
    <property type="entry name" value="MTH777-like_sf"/>
</dbReference>
<dbReference type="Proteomes" id="UP000002408">
    <property type="component" value="Chromosome"/>
</dbReference>
<dbReference type="OrthoDB" id="144859at2157"/>
<proteinExistence type="predicted"/>
<keyword evidence="2" id="KW-1185">Reference proteome</keyword>
<dbReference type="HOGENOM" id="CLU_142041_0_0_2"/>
<accession>A7IA47</accession>
<reference evidence="2" key="1">
    <citation type="journal article" date="2015" name="Microbiology">
        <title>Genome of Methanoregula boonei 6A8 reveals adaptations to oligotrophic peatland environments.</title>
        <authorList>
            <person name="Braeuer S."/>
            <person name="Cadillo-Quiroz H."/>
            <person name="Kyrpides N."/>
            <person name="Woyke T."/>
            <person name="Goodwin L."/>
            <person name="Detter C."/>
            <person name="Podell S."/>
            <person name="Yavitt J.B."/>
            <person name="Zinder S.H."/>
        </authorList>
    </citation>
    <scope>NUCLEOTIDE SEQUENCE [LARGE SCALE GENOMIC DNA]</scope>
    <source>
        <strain evidence="2">DSM 21154 / JCM 14090 / 6A8</strain>
    </source>
</reference>
<dbReference type="STRING" id="456442.Mboo_2094"/>
<gene>
    <name evidence="1" type="ordered locus">Mboo_2094</name>
</gene>
<dbReference type="Gene3D" id="3.40.50.10160">
    <property type="entry name" value="MTH777-like"/>
    <property type="match status" value="1"/>
</dbReference>
<dbReference type="Pfam" id="PF09001">
    <property type="entry name" value="DUF1890"/>
    <property type="match status" value="1"/>
</dbReference>
<evidence type="ECO:0000313" key="2">
    <source>
        <dbReference type="Proteomes" id="UP000002408"/>
    </source>
</evidence>